<dbReference type="STRING" id="4999.A0A1Y1USH4"/>
<feature type="binding site" evidence="7">
    <location>
        <position position="234"/>
    </location>
    <ligand>
        <name>Mg(2+)</name>
        <dbReference type="ChEBI" id="CHEBI:18420"/>
        <label>1</label>
        <note>catalytic</note>
    </ligand>
</feature>
<evidence type="ECO:0000256" key="1">
    <source>
        <dbReference type="ARBA" id="ARBA00001033"/>
    </source>
</evidence>
<dbReference type="Gene3D" id="3.40.190.80">
    <property type="match status" value="1"/>
</dbReference>
<dbReference type="PANTHER" id="PTHR20854:SF4">
    <property type="entry name" value="INOSITOL-1-MONOPHOSPHATASE-RELATED"/>
    <property type="match status" value="1"/>
</dbReference>
<dbReference type="FunFam" id="3.30.540.10:FF:000004">
    <property type="entry name" value="Inositol-1-monophosphatase"/>
    <property type="match status" value="1"/>
</dbReference>
<comment type="caution">
    <text evidence="9">The sequence shown here is derived from an EMBL/GenBank/DDBJ whole genome shotgun (WGS) entry which is preliminary data.</text>
</comment>
<dbReference type="Pfam" id="PF00459">
    <property type="entry name" value="Inositol_P"/>
    <property type="match status" value="1"/>
</dbReference>
<dbReference type="InterPro" id="IPR033942">
    <property type="entry name" value="IMPase"/>
</dbReference>
<feature type="binding site" evidence="7">
    <location>
        <position position="76"/>
    </location>
    <ligand>
        <name>Mg(2+)</name>
        <dbReference type="ChEBI" id="CHEBI:18420"/>
        <label>1</label>
        <note>catalytic</note>
    </ligand>
</feature>
<dbReference type="UniPathway" id="UPA00823">
    <property type="reaction ID" value="UER00788"/>
</dbReference>
<dbReference type="AlphaFoldDB" id="A0A1Y1USH4"/>
<gene>
    <name evidence="9" type="ORF">BD324DRAFT_612729</name>
</gene>
<accession>A0A1Y1USH4</accession>
<sequence length="307" mass="33452">MSTDLNLQAILAFAIDVALEAGKMIKDGQAKRFAAGAGMDEKANAVDFVTEVDKAVEAFITERIHSQYPEFKFIGEETYDGQQITDEPTWIVDPIDGTTNFIHGYPMVATSIGLAVKGIPVLGVVYNPFTDYLYSAAKGHGAYLNRTTKLPFTGRPMPLESLSQALIGVEYGSKREEPSMSRKSKVFHTLAAHPSLGGKHCHSMRLCGSAALNGCLVATGGLDIYWEIGCWPWDVCAASCIITEAGGAIFGSKDKMDSWNGEANAEFMMERKYLFVRAISAAEGESAFEAQKKIANELLDIVEEWDP</sequence>
<dbReference type="PROSITE" id="PS00630">
    <property type="entry name" value="IMP_2"/>
    <property type="match status" value="1"/>
</dbReference>
<comment type="cofactor">
    <cofactor evidence="2 7 8">
        <name>Mg(2+)</name>
        <dbReference type="ChEBI" id="CHEBI:18420"/>
    </cofactor>
</comment>
<dbReference type="GO" id="GO:0046872">
    <property type="term" value="F:metal ion binding"/>
    <property type="evidence" value="ECO:0007669"/>
    <property type="project" value="UniProtKB-KW"/>
</dbReference>
<name>A0A1Y1USH4_9TREE</name>
<dbReference type="Proteomes" id="UP000193218">
    <property type="component" value="Unassembled WGS sequence"/>
</dbReference>
<protein>
    <recommendedName>
        <fullName evidence="8">Inositol-1-monophosphatase</fullName>
        <ecNumber evidence="8">3.1.3.25</ecNumber>
    </recommendedName>
</protein>
<keyword evidence="5 8" id="KW-0378">Hydrolase</keyword>
<evidence type="ECO:0000256" key="8">
    <source>
        <dbReference type="RuleBase" id="RU364068"/>
    </source>
</evidence>
<dbReference type="GO" id="GO:0008934">
    <property type="term" value="F:inositol monophosphate 1-phosphatase activity"/>
    <property type="evidence" value="ECO:0007669"/>
    <property type="project" value="InterPro"/>
</dbReference>
<dbReference type="RefSeq" id="XP_021874649.1">
    <property type="nucleotide sequence ID" value="XM_022014431.1"/>
</dbReference>
<dbReference type="GO" id="GO:0006021">
    <property type="term" value="P:inositol biosynthetic process"/>
    <property type="evidence" value="ECO:0007669"/>
    <property type="project" value="UniProtKB-UniPathway"/>
</dbReference>
<dbReference type="PROSITE" id="PS00629">
    <property type="entry name" value="IMP_1"/>
    <property type="match status" value="1"/>
</dbReference>
<dbReference type="GO" id="GO:0046854">
    <property type="term" value="P:phosphatidylinositol phosphate biosynthetic process"/>
    <property type="evidence" value="ECO:0007669"/>
    <property type="project" value="InterPro"/>
</dbReference>
<organism evidence="9 10">
    <name type="scientific">Kockovaella imperatae</name>
    <dbReference type="NCBI Taxonomy" id="4999"/>
    <lineage>
        <taxon>Eukaryota</taxon>
        <taxon>Fungi</taxon>
        <taxon>Dikarya</taxon>
        <taxon>Basidiomycota</taxon>
        <taxon>Agaricomycotina</taxon>
        <taxon>Tremellomycetes</taxon>
        <taxon>Tremellales</taxon>
        <taxon>Cuniculitremaceae</taxon>
        <taxon>Kockovaella</taxon>
    </lineage>
</organism>
<dbReference type="PRINTS" id="PR00377">
    <property type="entry name" value="IMPHPHTASES"/>
</dbReference>
<evidence type="ECO:0000256" key="3">
    <source>
        <dbReference type="ARBA" id="ARBA00009759"/>
    </source>
</evidence>
<dbReference type="InterPro" id="IPR000760">
    <property type="entry name" value="Inositol_monophosphatase-like"/>
</dbReference>
<comment type="similarity">
    <text evidence="3 8">Belongs to the inositol monophosphatase superfamily.</text>
</comment>
<evidence type="ECO:0000256" key="4">
    <source>
        <dbReference type="ARBA" id="ARBA00022723"/>
    </source>
</evidence>
<dbReference type="EMBL" id="NBSH01000001">
    <property type="protein sequence ID" value="ORX40970.1"/>
    <property type="molecule type" value="Genomic_DNA"/>
</dbReference>
<dbReference type="InParanoid" id="A0A1Y1USH4"/>
<feature type="binding site" evidence="7">
    <location>
        <position position="95"/>
    </location>
    <ligand>
        <name>Mg(2+)</name>
        <dbReference type="ChEBI" id="CHEBI:18420"/>
        <label>1</label>
        <note>catalytic</note>
    </ligand>
</feature>
<dbReference type="GO" id="GO:0007165">
    <property type="term" value="P:signal transduction"/>
    <property type="evidence" value="ECO:0007669"/>
    <property type="project" value="TreeGrafter"/>
</dbReference>
<evidence type="ECO:0000256" key="2">
    <source>
        <dbReference type="ARBA" id="ARBA00001946"/>
    </source>
</evidence>
<evidence type="ECO:0000256" key="7">
    <source>
        <dbReference type="PIRSR" id="PIRSR600760-2"/>
    </source>
</evidence>
<dbReference type="GeneID" id="33556239"/>
<dbReference type="Gene3D" id="3.30.540.10">
    <property type="entry name" value="Fructose-1,6-Bisphosphatase, subunit A, domain 1"/>
    <property type="match status" value="1"/>
</dbReference>
<keyword evidence="10" id="KW-1185">Reference proteome</keyword>
<keyword evidence="6 7" id="KW-0460">Magnesium</keyword>
<comment type="pathway">
    <text evidence="8">Polyol metabolism; myo-inositol biosynthesis; myo-inositol from D-glucose 6-phosphate: step 2/2.</text>
</comment>
<comment type="catalytic activity">
    <reaction evidence="1 8">
        <text>a myo-inositol phosphate + H2O = myo-inositol + phosphate</text>
        <dbReference type="Rhea" id="RHEA:24056"/>
        <dbReference type="ChEBI" id="CHEBI:15377"/>
        <dbReference type="ChEBI" id="CHEBI:17268"/>
        <dbReference type="ChEBI" id="CHEBI:43474"/>
        <dbReference type="ChEBI" id="CHEBI:84139"/>
        <dbReference type="EC" id="3.1.3.25"/>
    </reaction>
</comment>
<evidence type="ECO:0000313" key="9">
    <source>
        <dbReference type="EMBL" id="ORX40970.1"/>
    </source>
</evidence>
<proteinExistence type="inferred from homology"/>
<keyword evidence="4 7" id="KW-0479">Metal-binding</keyword>
<dbReference type="OrthoDB" id="10254945at2759"/>
<reference evidence="9 10" key="1">
    <citation type="submission" date="2017-03" db="EMBL/GenBank/DDBJ databases">
        <title>Widespread Adenine N6-methylation of Active Genes in Fungi.</title>
        <authorList>
            <consortium name="DOE Joint Genome Institute"/>
            <person name="Mondo S.J."/>
            <person name="Dannebaum R.O."/>
            <person name="Kuo R.C."/>
            <person name="Louie K.B."/>
            <person name="Bewick A.J."/>
            <person name="Labutti K."/>
            <person name="Haridas S."/>
            <person name="Kuo A."/>
            <person name="Salamov A."/>
            <person name="Ahrendt S.R."/>
            <person name="Lau R."/>
            <person name="Bowen B.P."/>
            <person name="Lipzen A."/>
            <person name="Sullivan W."/>
            <person name="Andreopoulos W.B."/>
            <person name="Clum A."/>
            <person name="Lindquist E."/>
            <person name="Daum C."/>
            <person name="Northen T.R."/>
            <person name="Ramamoorthy G."/>
            <person name="Schmitz R.J."/>
            <person name="Gryganskyi A."/>
            <person name="Culley D."/>
            <person name="Magnuson J."/>
            <person name="James T.Y."/>
            <person name="O'Malley M.A."/>
            <person name="Stajich J.E."/>
            <person name="Spatafora J.W."/>
            <person name="Visel A."/>
            <person name="Grigoriev I.V."/>
        </authorList>
    </citation>
    <scope>NUCLEOTIDE SEQUENCE [LARGE SCALE GENOMIC DNA]</scope>
    <source>
        <strain evidence="9 10">NRRL Y-17943</strain>
    </source>
</reference>
<dbReference type="InterPro" id="IPR020583">
    <property type="entry name" value="Inositol_monoP_metal-BS"/>
</dbReference>
<dbReference type="SUPFAM" id="SSF56655">
    <property type="entry name" value="Carbohydrate phosphatase"/>
    <property type="match status" value="1"/>
</dbReference>
<evidence type="ECO:0000313" key="10">
    <source>
        <dbReference type="Proteomes" id="UP000193218"/>
    </source>
</evidence>
<evidence type="ECO:0000256" key="5">
    <source>
        <dbReference type="ARBA" id="ARBA00022801"/>
    </source>
</evidence>
<evidence type="ECO:0000256" key="6">
    <source>
        <dbReference type="ARBA" id="ARBA00022842"/>
    </source>
</evidence>
<dbReference type="PANTHER" id="PTHR20854">
    <property type="entry name" value="INOSITOL MONOPHOSPHATASE"/>
    <property type="match status" value="1"/>
</dbReference>
<dbReference type="CDD" id="cd01639">
    <property type="entry name" value="IMPase"/>
    <property type="match status" value="1"/>
</dbReference>
<dbReference type="InterPro" id="IPR020550">
    <property type="entry name" value="Inositol_monophosphatase_CS"/>
</dbReference>
<feature type="binding site" evidence="7">
    <location>
        <position position="96"/>
    </location>
    <ligand>
        <name>Mg(2+)</name>
        <dbReference type="ChEBI" id="CHEBI:18420"/>
        <label>1</label>
        <note>catalytic</note>
    </ligand>
</feature>
<dbReference type="EC" id="3.1.3.25" evidence="8"/>
<feature type="binding site" evidence="7">
    <location>
        <position position="93"/>
    </location>
    <ligand>
        <name>Mg(2+)</name>
        <dbReference type="ChEBI" id="CHEBI:18420"/>
        <label>2</label>
    </ligand>
</feature>